<evidence type="ECO:0000313" key="1">
    <source>
        <dbReference type="EMBL" id="PRY83597.1"/>
    </source>
</evidence>
<accession>A0A2T0WA79</accession>
<sequence length="87" mass="9984">MKIQQLSQENAVDIANNWRYDGIYSFYDADADKEDYEELVTPELRENSYFEVLENKALIGFFSVDYDSDKKTVDLGLGMKPSLTSKG</sequence>
<dbReference type="AlphaFoldDB" id="A0A2T0WA79"/>
<keyword evidence="2" id="KW-1185">Reference proteome</keyword>
<dbReference type="EMBL" id="PVTO01000003">
    <property type="protein sequence ID" value="PRY83597.1"/>
    <property type="molecule type" value="Genomic_DNA"/>
</dbReference>
<dbReference type="Proteomes" id="UP000238205">
    <property type="component" value="Unassembled WGS sequence"/>
</dbReference>
<organism evidence="1 2">
    <name type="scientific">Alkalibacterium olivapovliticus</name>
    <dbReference type="NCBI Taxonomy" id="99907"/>
    <lineage>
        <taxon>Bacteria</taxon>
        <taxon>Bacillati</taxon>
        <taxon>Bacillota</taxon>
        <taxon>Bacilli</taxon>
        <taxon>Lactobacillales</taxon>
        <taxon>Carnobacteriaceae</taxon>
        <taxon>Alkalibacterium</taxon>
    </lineage>
</organism>
<protein>
    <recommendedName>
        <fullName evidence="3">Acetyltransferase (GNAT) family protein</fullName>
    </recommendedName>
</protein>
<gene>
    <name evidence="1" type="ORF">CLV38_10320</name>
</gene>
<proteinExistence type="predicted"/>
<evidence type="ECO:0000313" key="2">
    <source>
        <dbReference type="Proteomes" id="UP000238205"/>
    </source>
</evidence>
<name>A0A2T0WA79_9LACT</name>
<dbReference type="RefSeq" id="WP_211295392.1">
    <property type="nucleotide sequence ID" value="NZ_PVTO01000003.1"/>
</dbReference>
<evidence type="ECO:0008006" key="3">
    <source>
        <dbReference type="Google" id="ProtNLM"/>
    </source>
</evidence>
<comment type="caution">
    <text evidence="1">The sequence shown here is derived from an EMBL/GenBank/DDBJ whole genome shotgun (WGS) entry which is preliminary data.</text>
</comment>
<reference evidence="1 2" key="1">
    <citation type="submission" date="2018-03" db="EMBL/GenBank/DDBJ databases">
        <title>Genomic Encyclopedia of Archaeal and Bacterial Type Strains, Phase II (KMG-II): from individual species to whole genera.</title>
        <authorList>
            <person name="Goeker M."/>
        </authorList>
    </citation>
    <scope>NUCLEOTIDE SEQUENCE [LARGE SCALE GENOMIC DNA]</scope>
    <source>
        <strain evidence="1 2">DSM 13175</strain>
    </source>
</reference>